<comment type="caution">
    <text evidence="7">The sequence shown here is derived from an EMBL/GenBank/DDBJ whole genome shotgun (WGS) entry which is preliminary data.</text>
</comment>
<keyword evidence="3 6" id="KW-0812">Transmembrane</keyword>
<dbReference type="AlphaFoldDB" id="A0A3P3VIK5"/>
<dbReference type="CDD" id="cd06662">
    <property type="entry name" value="SURF1"/>
    <property type="match status" value="1"/>
</dbReference>
<comment type="subcellular location">
    <subcellularLocation>
        <location evidence="6">Cell membrane</location>
        <topology evidence="6">Multi-pass membrane protein</topology>
    </subcellularLocation>
    <subcellularLocation>
        <location evidence="1">Membrane</location>
    </subcellularLocation>
</comment>
<dbReference type="EMBL" id="QWEZ01000002">
    <property type="protein sequence ID" value="RRJ82565.1"/>
    <property type="molecule type" value="Genomic_DNA"/>
</dbReference>
<organism evidence="7 8">
    <name type="scientific">Aestuariirhabdus litorea</name>
    <dbReference type="NCBI Taxonomy" id="2528527"/>
    <lineage>
        <taxon>Bacteria</taxon>
        <taxon>Pseudomonadati</taxon>
        <taxon>Pseudomonadota</taxon>
        <taxon>Gammaproteobacteria</taxon>
        <taxon>Oceanospirillales</taxon>
        <taxon>Aestuariirhabdaceae</taxon>
        <taxon>Aestuariirhabdus</taxon>
    </lineage>
</organism>
<dbReference type="PANTHER" id="PTHR23427:SF2">
    <property type="entry name" value="SURFEIT LOCUS PROTEIN 1"/>
    <property type="match status" value="1"/>
</dbReference>
<dbReference type="RefSeq" id="WP_125016417.1">
    <property type="nucleotide sequence ID" value="NZ_QWEZ01000002.1"/>
</dbReference>
<reference evidence="7 8" key="2">
    <citation type="submission" date="2018-12" db="EMBL/GenBank/DDBJ databases">
        <title>Simiduia agarivorans gen. nov., sp. nov., a marine, agarolytic bacterium isolated from shallow coastal water from Keelung, Taiwan.</title>
        <authorList>
            <person name="Shieh W.Y."/>
        </authorList>
    </citation>
    <scope>NUCLEOTIDE SEQUENCE [LARGE SCALE GENOMIC DNA]</scope>
    <source>
        <strain evidence="7 8">GTF-13</strain>
    </source>
</reference>
<evidence type="ECO:0000256" key="6">
    <source>
        <dbReference type="RuleBase" id="RU363076"/>
    </source>
</evidence>
<dbReference type="PROSITE" id="PS50895">
    <property type="entry name" value="SURF1"/>
    <property type="match status" value="1"/>
</dbReference>
<dbReference type="Pfam" id="PF02104">
    <property type="entry name" value="SURF1"/>
    <property type="match status" value="1"/>
</dbReference>
<evidence type="ECO:0000313" key="8">
    <source>
        <dbReference type="Proteomes" id="UP000280792"/>
    </source>
</evidence>
<evidence type="ECO:0000256" key="1">
    <source>
        <dbReference type="ARBA" id="ARBA00004370"/>
    </source>
</evidence>
<keyword evidence="6" id="KW-1003">Cell membrane</keyword>
<evidence type="ECO:0000256" key="2">
    <source>
        <dbReference type="ARBA" id="ARBA00007165"/>
    </source>
</evidence>
<dbReference type="PANTHER" id="PTHR23427">
    <property type="entry name" value="SURFEIT LOCUS PROTEIN"/>
    <property type="match status" value="1"/>
</dbReference>
<dbReference type="GO" id="GO:0005886">
    <property type="term" value="C:plasma membrane"/>
    <property type="evidence" value="ECO:0007669"/>
    <property type="project" value="UniProtKB-SubCell"/>
</dbReference>
<evidence type="ECO:0000256" key="3">
    <source>
        <dbReference type="ARBA" id="ARBA00022692"/>
    </source>
</evidence>
<evidence type="ECO:0000313" key="7">
    <source>
        <dbReference type="EMBL" id="RRJ82565.1"/>
    </source>
</evidence>
<dbReference type="InterPro" id="IPR045214">
    <property type="entry name" value="Surf1/Surf4"/>
</dbReference>
<feature type="transmembrane region" description="Helical" evidence="6">
    <location>
        <begin position="219"/>
        <end position="239"/>
    </location>
</feature>
<evidence type="ECO:0000256" key="4">
    <source>
        <dbReference type="ARBA" id="ARBA00022989"/>
    </source>
</evidence>
<dbReference type="InterPro" id="IPR002994">
    <property type="entry name" value="Surf1/Shy1"/>
</dbReference>
<sequence length="247" mass="28530">MPIGVLSLVFERYYYRFSWWLSVGFLLLFSLFVGLAVWQWDRAQQKLQLQQRMEQLQGAPDRQLTSLEVKTEAYQRIQVEGRYLKASSFLLDNIVSQGKTGFAVMTSFELNQQGPVILVNRGWIPAMMQRDTLPGIETPEGRILLSGTLMAPRSKPLLGADLERPDIYRDGLWQYLDLDYLQAQVGRPLFPWVLQLDPDAVSGFKRQKPQFDAKVGMHYGYFLHWLVFALFSVAAYLSLTIKKRPMD</sequence>
<reference evidence="7 8" key="1">
    <citation type="submission" date="2018-08" db="EMBL/GenBank/DDBJ databases">
        <authorList>
            <person name="Khan S.A."/>
        </authorList>
    </citation>
    <scope>NUCLEOTIDE SEQUENCE [LARGE SCALE GENOMIC DNA]</scope>
    <source>
        <strain evidence="7 8">GTF-13</strain>
    </source>
</reference>
<accession>A0A3P3VIK5</accession>
<protein>
    <recommendedName>
        <fullName evidence="6">SURF1-like protein</fullName>
    </recommendedName>
</protein>
<keyword evidence="8" id="KW-1185">Reference proteome</keyword>
<proteinExistence type="inferred from homology"/>
<gene>
    <name evidence="7" type="ORF">D0544_11905</name>
</gene>
<dbReference type="Proteomes" id="UP000280792">
    <property type="component" value="Unassembled WGS sequence"/>
</dbReference>
<name>A0A3P3VIK5_9GAMM</name>
<comment type="similarity">
    <text evidence="2 6">Belongs to the SURF1 family.</text>
</comment>
<evidence type="ECO:0000256" key="5">
    <source>
        <dbReference type="ARBA" id="ARBA00023136"/>
    </source>
</evidence>
<feature type="transmembrane region" description="Helical" evidence="6">
    <location>
        <begin position="17"/>
        <end position="38"/>
    </location>
</feature>
<keyword evidence="4 6" id="KW-1133">Transmembrane helix</keyword>
<keyword evidence="5 6" id="KW-0472">Membrane</keyword>